<accession>A0ABX0N959</accession>
<gene>
    <name evidence="1" type="ORF">F2P44_08980</name>
</gene>
<dbReference type="RefSeq" id="WP_167086347.1">
    <property type="nucleotide sequence ID" value="NZ_WHJG01000006.1"/>
</dbReference>
<keyword evidence="2" id="KW-1185">Reference proteome</keyword>
<reference evidence="1 2" key="1">
    <citation type="submission" date="2019-10" db="EMBL/GenBank/DDBJ databases">
        <title>Taxonomy of Antarctic Massilia spp.: description of Massilia rubra sp. nov., Massilia aquatica sp. nov., Massilia mucilaginosa sp. nov., Massilia frigida sp. nov. isolated from streams, lakes and regoliths.</title>
        <authorList>
            <person name="Holochova P."/>
            <person name="Sedlacek I."/>
            <person name="Kralova S."/>
            <person name="Maslanova I."/>
            <person name="Busse H.-J."/>
            <person name="Stankova E."/>
            <person name="Vrbovska V."/>
            <person name="Kovarovic V."/>
            <person name="Bartak M."/>
            <person name="Svec P."/>
            <person name="Pantucek R."/>
        </authorList>
    </citation>
    <scope>NUCLEOTIDE SEQUENCE [LARGE SCALE GENOMIC DNA]</scope>
    <source>
        <strain evidence="1 2">CCM 8695</strain>
    </source>
</reference>
<organism evidence="1 2">
    <name type="scientific">Massilia frigida</name>
    <dbReference type="NCBI Taxonomy" id="2609281"/>
    <lineage>
        <taxon>Bacteria</taxon>
        <taxon>Pseudomonadati</taxon>
        <taxon>Pseudomonadota</taxon>
        <taxon>Betaproteobacteria</taxon>
        <taxon>Burkholderiales</taxon>
        <taxon>Oxalobacteraceae</taxon>
        <taxon>Telluria group</taxon>
        <taxon>Massilia</taxon>
    </lineage>
</organism>
<comment type="caution">
    <text evidence="1">The sequence shown here is derived from an EMBL/GenBank/DDBJ whole genome shotgun (WGS) entry which is preliminary data.</text>
</comment>
<dbReference type="Proteomes" id="UP000621455">
    <property type="component" value="Unassembled WGS sequence"/>
</dbReference>
<proteinExistence type="predicted"/>
<protein>
    <submittedName>
        <fullName evidence="1">Uncharacterized protein</fullName>
    </submittedName>
</protein>
<dbReference type="EMBL" id="WHJG01000006">
    <property type="protein sequence ID" value="NHZ79409.1"/>
    <property type="molecule type" value="Genomic_DNA"/>
</dbReference>
<evidence type="ECO:0000313" key="1">
    <source>
        <dbReference type="EMBL" id="NHZ79409.1"/>
    </source>
</evidence>
<sequence>MSLDDRDIGVLIARLIGKYGSLDDPQFEFVEEDFDGEDGRKYLAMFNELGEIDEDTDINDDVSFGYLIKCDACQFYVRISMIKPYAFVRNLADRSFLHAENRGTSECSRRLVDLLIAKGLVVLGKDDLMRTVPLRIDGEEQVSIFRALFTDSYFYS</sequence>
<name>A0ABX0N959_9BURK</name>
<evidence type="ECO:0000313" key="2">
    <source>
        <dbReference type="Proteomes" id="UP000621455"/>
    </source>
</evidence>